<dbReference type="EMBL" id="LTDF01000062">
    <property type="protein sequence ID" value="KXT53075.1"/>
    <property type="molecule type" value="Genomic_DNA"/>
</dbReference>
<gene>
    <name evidence="1" type="ORF">HMPREF2531_01493</name>
</gene>
<evidence type="ECO:0000313" key="1">
    <source>
        <dbReference type="EMBL" id="KXT53075.1"/>
    </source>
</evidence>
<reference evidence="1 2" key="1">
    <citation type="submission" date="2016-02" db="EMBL/GenBank/DDBJ databases">
        <authorList>
            <person name="Wen L."/>
            <person name="He K."/>
            <person name="Yang H."/>
        </authorList>
    </citation>
    <scope>NUCLEOTIDE SEQUENCE [LARGE SCALE GENOMIC DNA]</scope>
    <source>
        <strain evidence="1 2">KLE1704</strain>
    </source>
</reference>
<organism evidence="1">
    <name type="scientific">Bacteroides intestinalis</name>
    <dbReference type="NCBI Taxonomy" id="329854"/>
    <lineage>
        <taxon>Bacteria</taxon>
        <taxon>Pseudomonadati</taxon>
        <taxon>Bacteroidota</taxon>
        <taxon>Bacteroidia</taxon>
        <taxon>Bacteroidales</taxon>
        <taxon>Bacteroidaceae</taxon>
        <taxon>Bacteroides</taxon>
    </lineage>
</organism>
<dbReference type="RefSeq" id="WP_061435049.1">
    <property type="nucleotide sequence ID" value="NZ_KQ968690.1"/>
</dbReference>
<evidence type="ECO:0008006" key="3">
    <source>
        <dbReference type="Google" id="ProtNLM"/>
    </source>
</evidence>
<dbReference type="Proteomes" id="UP000070319">
    <property type="component" value="Unassembled WGS sequence"/>
</dbReference>
<name>A0A139LNS5_9BACE</name>
<dbReference type="AlphaFoldDB" id="A0A139LNS5"/>
<protein>
    <recommendedName>
        <fullName evidence="3">NVEALA protein</fullName>
    </recommendedName>
</protein>
<evidence type="ECO:0000313" key="2">
    <source>
        <dbReference type="Proteomes" id="UP000070319"/>
    </source>
</evidence>
<comment type="caution">
    <text evidence="1">The sequence shown here is derived from an EMBL/GenBank/DDBJ whole genome shotgun (WGS) entry which is preliminary data.</text>
</comment>
<sequence>MRKKIFVALVVFITICNIAFGLYNDNEITELASLKIEAFANIETDGGIRGPLYKYGCVVVIDEIVGYESDGSPIIHPTPYGGELGKCGGVEGTCTPFSCTKLR</sequence>
<dbReference type="PATRIC" id="fig|329854.7.peg.1519"/>
<proteinExistence type="predicted"/>
<accession>A0A139LNS5</accession>